<dbReference type="PANTHER" id="PTHR15002:SF0">
    <property type="entry name" value="RIBOSOMAL BIOGENESIS PROTEIN LAS1L"/>
    <property type="match status" value="1"/>
</dbReference>
<evidence type="ECO:0000259" key="2">
    <source>
        <dbReference type="PROSITE" id="PS50195"/>
    </source>
</evidence>
<dbReference type="SUPFAM" id="SSF64268">
    <property type="entry name" value="PX domain"/>
    <property type="match status" value="1"/>
</dbReference>
<dbReference type="PROSITE" id="PS50195">
    <property type="entry name" value="PX"/>
    <property type="match status" value="1"/>
</dbReference>
<protein>
    <recommendedName>
        <fullName evidence="2">PX domain-containing protein</fullName>
    </recommendedName>
</protein>
<name>H3GTI0_PHYRM</name>
<dbReference type="GO" id="GO:0000460">
    <property type="term" value="P:maturation of 5.8S rRNA"/>
    <property type="evidence" value="ECO:0000318"/>
    <property type="project" value="GO_Central"/>
</dbReference>
<dbReference type="VEuPathDB" id="FungiDB:KRP22_8004"/>
<dbReference type="InterPro" id="IPR036871">
    <property type="entry name" value="PX_dom_sf"/>
</dbReference>
<dbReference type="Pfam" id="PF00787">
    <property type="entry name" value="PX"/>
    <property type="match status" value="1"/>
</dbReference>
<accession>H3GTI0</accession>
<dbReference type="Proteomes" id="UP000005238">
    <property type="component" value="Unassembled WGS sequence"/>
</dbReference>
<dbReference type="Pfam" id="PF04031">
    <property type="entry name" value="Las1"/>
    <property type="match status" value="1"/>
</dbReference>
<sequence length="808" mass="90746">MIDEDSISVVITASKEVEGGEAPDSDEGGAKLHAKGHKYTMYTVFVRNLSTGGKCVVRRRYSDFYKLRKELMELVSWGHCSYCEQYLQQIADYPFPRRRLLRSSRAAVVKERMDSLGLFLRHMLLCIMARSFEDCTQACENIESCILKSFLQMEQTEILFPTMASKQRPIEILQAMEEKRQQQIKAAGLRTKSLAYESDGLPPSQSRNHRQVGTDTCHLCLQKWTHCYCNSDQDSVYPVNVAAASESSANERPSVSIADSDASRCSRCENDWNHCYCCQQVSPTASSDVHAGLFNSDPYAQQRVVSRVASWRSRVQLPVAIDATAQLVELQLHEQMAQHHHHAVGVSSRSHMELSLLYANVIVRCVNGLVDGSQKGMYATAVSTLAQRIGIPLWVVDLRHESTHNQLPSLPVLRFAARHLLAWLRVNYWGAQEDSIRGQVHQAAQWLFEQLPHLNKQPAGGEMQVDEVQGSDVQMQNTLKLILDVDNLRNLVVPLLVVGEQYGERVVPTGLLFLEAPPLPEEQEAEIFQKETFVSLLLQVQPLWRSFSASLLARLCRTVFATICSKSRCQSEDDNEVSEELEQTAKTFKVNEVEMALQWIKFMVSSEYRERIKLQIGPIEDLCQCGAEMLALAEKLKCDNAADDDAELLERLLTVLKSTKGIRNHSLLSTEAAIATSLAADSSSGWTQLPAWSESPIGLRHCYTSYHNSNQSQVCESGSLDDDSLTPDSTTFVAPDEEEDEDMNTDAHDTEKAIDVLMEDLDAVYDTDVQRSLDLQAAIARDGLRQGGSTVVLPKQELQRIQEEIEIW</sequence>
<dbReference type="HOGENOM" id="CLU_349008_0_0_1"/>
<dbReference type="VEuPathDB" id="FungiDB:KRP23_2142"/>
<dbReference type="eggNOG" id="KOG2425">
    <property type="taxonomic scope" value="Eukaryota"/>
</dbReference>
<dbReference type="EnsemblProtists" id="Phyra80440">
    <property type="protein sequence ID" value="Phyra80440"/>
    <property type="gene ID" value="Phyra80440"/>
</dbReference>
<dbReference type="PANTHER" id="PTHR15002">
    <property type="entry name" value="RIBOSOMAL BIOGENESIS PROTEIN LAS1L"/>
    <property type="match status" value="1"/>
</dbReference>
<dbReference type="GO" id="GO:0035091">
    <property type="term" value="F:phosphatidylinositol binding"/>
    <property type="evidence" value="ECO:0007669"/>
    <property type="project" value="InterPro"/>
</dbReference>
<evidence type="ECO:0000256" key="1">
    <source>
        <dbReference type="SAM" id="MobiDB-lite"/>
    </source>
</evidence>
<dbReference type="CDD" id="cd06093">
    <property type="entry name" value="PX_domain"/>
    <property type="match status" value="1"/>
</dbReference>
<dbReference type="GO" id="GO:0005634">
    <property type="term" value="C:nucleus"/>
    <property type="evidence" value="ECO:0000318"/>
    <property type="project" value="GO_Central"/>
</dbReference>
<evidence type="ECO:0000313" key="4">
    <source>
        <dbReference type="Proteomes" id="UP000005238"/>
    </source>
</evidence>
<feature type="region of interest" description="Disordered" evidence="1">
    <location>
        <begin position="714"/>
        <end position="746"/>
    </location>
</feature>
<dbReference type="GO" id="GO:0004519">
    <property type="term" value="F:endonuclease activity"/>
    <property type="evidence" value="ECO:0007669"/>
    <property type="project" value="InterPro"/>
</dbReference>
<organism evidence="3 4">
    <name type="scientific">Phytophthora ramorum</name>
    <name type="common">Sudden oak death agent</name>
    <dbReference type="NCBI Taxonomy" id="164328"/>
    <lineage>
        <taxon>Eukaryota</taxon>
        <taxon>Sar</taxon>
        <taxon>Stramenopiles</taxon>
        <taxon>Oomycota</taxon>
        <taxon>Peronosporomycetes</taxon>
        <taxon>Peronosporales</taxon>
        <taxon>Peronosporaceae</taxon>
        <taxon>Phytophthora</taxon>
    </lineage>
</organism>
<dbReference type="STRING" id="164328.H3GTI0"/>
<reference evidence="4" key="1">
    <citation type="journal article" date="2006" name="Science">
        <title>Phytophthora genome sequences uncover evolutionary origins and mechanisms of pathogenesis.</title>
        <authorList>
            <person name="Tyler B.M."/>
            <person name="Tripathy S."/>
            <person name="Zhang X."/>
            <person name="Dehal P."/>
            <person name="Jiang R.H."/>
            <person name="Aerts A."/>
            <person name="Arredondo F.D."/>
            <person name="Baxter L."/>
            <person name="Bensasson D."/>
            <person name="Beynon J.L."/>
            <person name="Chapman J."/>
            <person name="Damasceno C.M."/>
            <person name="Dorrance A.E."/>
            <person name="Dou D."/>
            <person name="Dickerman A.W."/>
            <person name="Dubchak I.L."/>
            <person name="Garbelotto M."/>
            <person name="Gijzen M."/>
            <person name="Gordon S.G."/>
            <person name="Govers F."/>
            <person name="Grunwald N.J."/>
            <person name="Huang W."/>
            <person name="Ivors K.L."/>
            <person name="Jones R.W."/>
            <person name="Kamoun S."/>
            <person name="Krampis K."/>
            <person name="Lamour K.H."/>
            <person name="Lee M.K."/>
            <person name="McDonald W.H."/>
            <person name="Medina M."/>
            <person name="Meijer H.J."/>
            <person name="Nordberg E.K."/>
            <person name="Maclean D.J."/>
            <person name="Ospina-Giraldo M.D."/>
            <person name="Morris P.F."/>
            <person name="Phuntumart V."/>
            <person name="Putnam N.H."/>
            <person name="Rash S."/>
            <person name="Rose J.K."/>
            <person name="Sakihama Y."/>
            <person name="Salamov A.A."/>
            <person name="Savidor A."/>
            <person name="Scheuring C.F."/>
            <person name="Smith B.M."/>
            <person name="Sobral B.W."/>
            <person name="Terry A."/>
            <person name="Torto-Alalibo T.A."/>
            <person name="Win J."/>
            <person name="Xu Z."/>
            <person name="Zhang H."/>
            <person name="Grigoriev I.V."/>
            <person name="Rokhsar D.S."/>
            <person name="Boore J.L."/>
        </authorList>
    </citation>
    <scope>NUCLEOTIDE SEQUENCE [LARGE SCALE GENOMIC DNA]</scope>
    <source>
        <strain evidence="4">Pr102</strain>
    </source>
</reference>
<feature type="compositionally biased region" description="Acidic residues" evidence="1">
    <location>
        <begin position="735"/>
        <end position="744"/>
    </location>
</feature>
<dbReference type="OMA" id="HESTHNQ"/>
<dbReference type="GO" id="GO:0000470">
    <property type="term" value="P:maturation of LSU-rRNA"/>
    <property type="evidence" value="ECO:0000318"/>
    <property type="project" value="GO_Central"/>
</dbReference>
<reference evidence="3" key="2">
    <citation type="submission" date="2015-06" db="UniProtKB">
        <authorList>
            <consortium name="EnsemblProtists"/>
        </authorList>
    </citation>
    <scope>IDENTIFICATION</scope>
    <source>
        <strain evidence="3">Pr102</strain>
    </source>
</reference>
<dbReference type="InParanoid" id="H3GTI0"/>
<dbReference type="EMBL" id="DS566046">
    <property type="status" value="NOT_ANNOTATED_CDS"/>
    <property type="molecule type" value="Genomic_DNA"/>
</dbReference>
<dbReference type="InterPro" id="IPR001683">
    <property type="entry name" value="PX_dom"/>
</dbReference>
<dbReference type="AlphaFoldDB" id="H3GTI0"/>
<dbReference type="GO" id="GO:0090730">
    <property type="term" value="C:Las1 complex"/>
    <property type="evidence" value="ECO:0007669"/>
    <property type="project" value="InterPro"/>
</dbReference>
<evidence type="ECO:0000313" key="3">
    <source>
        <dbReference type="EnsemblProtists" id="Phyra80440"/>
    </source>
</evidence>
<proteinExistence type="predicted"/>
<keyword evidence="4" id="KW-1185">Reference proteome</keyword>
<dbReference type="VEuPathDB" id="FungiDB:KRP22_8005"/>
<feature type="domain" description="PX" evidence="2">
    <location>
        <begin position="20"/>
        <end position="158"/>
    </location>
</feature>
<dbReference type="Gene3D" id="3.30.1520.10">
    <property type="entry name" value="Phox-like domain"/>
    <property type="match status" value="1"/>
</dbReference>
<dbReference type="InterPro" id="IPR007174">
    <property type="entry name" value="Las1"/>
</dbReference>
<dbReference type="VEuPathDB" id="FungiDB:KRP23_2143"/>